<name>A0ACB7UYP2_DIOAL</name>
<dbReference type="EMBL" id="CM037023">
    <property type="protein sequence ID" value="KAH7665913.1"/>
    <property type="molecule type" value="Genomic_DNA"/>
</dbReference>
<accession>A0ACB7UYP2</accession>
<protein>
    <submittedName>
        <fullName evidence="1">Uncharacterized protein</fullName>
    </submittedName>
</protein>
<reference evidence="2" key="1">
    <citation type="journal article" date="2022" name="Nat. Commun.">
        <title>Chromosome evolution and the genetic basis of agronomically important traits in greater yam.</title>
        <authorList>
            <person name="Bredeson J.V."/>
            <person name="Lyons J.B."/>
            <person name="Oniyinde I.O."/>
            <person name="Okereke N.R."/>
            <person name="Kolade O."/>
            <person name="Nnabue I."/>
            <person name="Nwadili C.O."/>
            <person name="Hribova E."/>
            <person name="Parker M."/>
            <person name="Nwogha J."/>
            <person name="Shu S."/>
            <person name="Carlson J."/>
            <person name="Kariba R."/>
            <person name="Muthemba S."/>
            <person name="Knop K."/>
            <person name="Barton G.J."/>
            <person name="Sherwood A.V."/>
            <person name="Lopez-Montes A."/>
            <person name="Asiedu R."/>
            <person name="Jamnadass R."/>
            <person name="Muchugi A."/>
            <person name="Goodstein D."/>
            <person name="Egesi C.N."/>
            <person name="Featherston J."/>
            <person name="Asfaw A."/>
            <person name="Simpson G.G."/>
            <person name="Dolezel J."/>
            <person name="Hendre P.S."/>
            <person name="Van Deynze A."/>
            <person name="Kumar P.L."/>
            <person name="Obidiegwu J.E."/>
            <person name="Bhattacharjee R."/>
            <person name="Rokhsar D.S."/>
        </authorList>
    </citation>
    <scope>NUCLEOTIDE SEQUENCE [LARGE SCALE GENOMIC DNA]</scope>
    <source>
        <strain evidence="2">cv. TDa95/00328</strain>
    </source>
</reference>
<keyword evidence="2" id="KW-1185">Reference proteome</keyword>
<dbReference type="Proteomes" id="UP000827976">
    <property type="component" value="Chromosome 13"/>
</dbReference>
<evidence type="ECO:0000313" key="2">
    <source>
        <dbReference type="Proteomes" id="UP000827976"/>
    </source>
</evidence>
<proteinExistence type="predicted"/>
<gene>
    <name evidence="1" type="ORF">IHE45_13G064400</name>
</gene>
<evidence type="ECO:0000313" key="1">
    <source>
        <dbReference type="EMBL" id="KAH7665913.1"/>
    </source>
</evidence>
<sequence length="115" mass="12963">MNDLNASSSHQSTADGKALLDGFSGTRSSFATGRYTSDSKMNGALRAGRPSEFNKLNISFRLHEDGKMCIDQTTSQANKQLNQPAEIKNRNEYHMDFQSSAEMNERINNNEKHYR</sequence>
<comment type="caution">
    <text evidence="1">The sequence shown here is derived from an EMBL/GenBank/DDBJ whole genome shotgun (WGS) entry which is preliminary data.</text>
</comment>
<organism evidence="1 2">
    <name type="scientific">Dioscorea alata</name>
    <name type="common">Purple yam</name>
    <dbReference type="NCBI Taxonomy" id="55571"/>
    <lineage>
        <taxon>Eukaryota</taxon>
        <taxon>Viridiplantae</taxon>
        <taxon>Streptophyta</taxon>
        <taxon>Embryophyta</taxon>
        <taxon>Tracheophyta</taxon>
        <taxon>Spermatophyta</taxon>
        <taxon>Magnoliopsida</taxon>
        <taxon>Liliopsida</taxon>
        <taxon>Dioscoreales</taxon>
        <taxon>Dioscoreaceae</taxon>
        <taxon>Dioscorea</taxon>
    </lineage>
</organism>